<name>F4QBE9_CACFS</name>
<reference evidence="3" key="1">
    <citation type="journal article" date="2011" name="Genome Res.">
        <title>Phylogeny-wide analysis of social amoeba genomes highlights ancient origins for complex intercellular communication.</title>
        <authorList>
            <person name="Heidel A.J."/>
            <person name="Lawal H.M."/>
            <person name="Felder M."/>
            <person name="Schilde C."/>
            <person name="Helps N.R."/>
            <person name="Tunggal B."/>
            <person name="Rivero F."/>
            <person name="John U."/>
            <person name="Schleicher M."/>
            <person name="Eichinger L."/>
            <person name="Platzer M."/>
            <person name="Noegel A.A."/>
            <person name="Schaap P."/>
            <person name="Gloeckner G."/>
        </authorList>
    </citation>
    <scope>NUCLEOTIDE SEQUENCE [LARGE SCALE GENOMIC DNA]</scope>
    <source>
        <strain evidence="3">SH3</strain>
    </source>
</reference>
<dbReference type="Proteomes" id="UP000007797">
    <property type="component" value="Unassembled WGS sequence"/>
</dbReference>
<evidence type="ECO:0000313" key="3">
    <source>
        <dbReference type="Proteomes" id="UP000007797"/>
    </source>
</evidence>
<sequence length="212" mass="23224">MKLKIGIGLQVLVLVGCIIGFALPWYQIKRSSYEIGLSNIDEAVTYFRWKDVQCVVGGEEESKESYSDASSCPLFLTTKPIYVTNEFDDVAKILNTCLSFLVIGAALALGTALLQLILLLSPKLCRSIIWKILCIGCSMATIAILFVSFFTLFGMPKALDDDIVFCLDDAWCDKIYGSSDGYSWMPGGGWWATLAACFTALCAGLFTLVSSR</sequence>
<feature type="transmembrane region" description="Helical" evidence="1">
    <location>
        <begin position="7"/>
        <end position="28"/>
    </location>
</feature>
<organism evidence="2 3">
    <name type="scientific">Cavenderia fasciculata</name>
    <name type="common">Slime mold</name>
    <name type="synonym">Dictyostelium fasciculatum</name>
    <dbReference type="NCBI Taxonomy" id="261658"/>
    <lineage>
        <taxon>Eukaryota</taxon>
        <taxon>Amoebozoa</taxon>
        <taxon>Evosea</taxon>
        <taxon>Eumycetozoa</taxon>
        <taxon>Dictyostelia</taxon>
        <taxon>Acytosteliales</taxon>
        <taxon>Cavenderiaceae</taxon>
        <taxon>Cavenderia</taxon>
    </lineage>
</organism>
<dbReference type="EMBL" id="GL883027">
    <property type="protein sequence ID" value="EGG14921.1"/>
    <property type="molecule type" value="Genomic_DNA"/>
</dbReference>
<proteinExistence type="predicted"/>
<gene>
    <name evidence="2" type="ORF">DFA_10795</name>
</gene>
<feature type="transmembrane region" description="Helical" evidence="1">
    <location>
        <begin position="98"/>
        <end position="120"/>
    </location>
</feature>
<dbReference type="KEGG" id="dfa:DFA_10795"/>
<feature type="transmembrane region" description="Helical" evidence="1">
    <location>
        <begin position="132"/>
        <end position="153"/>
    </location>
</feature>
<dbReference type="OMA" id="VWKLLCI"/>
<dbReference type="AlphaFoldDB" id="F4QBE9"/>
<protein>
    <submittedName>
        <fullName evidence="2">Transmembrane protein</fullName>
    </submittedName>
</protein>
<evidence type="ECO:0000256" key="1">
    <source>
        <dbReference type="SAM" id="Phobius"/>
    </source>
</evidence>
<keyword evidence="1" id="KW-1133">Transmembrane helix</keyword>
<keyword evidence="3" id="KW-1185">Reference proteome</keyword>
<dbReference type="PROSITE" id="PS51257">
    <property type="entry name" value="PROKAR_LIPOPROTEIN"/>
    <property type="match status" value="1"/>
</dbReference>
<dbReference type="PANTHER" id="PTHR38736">
    <property type="entry name" value="TRANSMEMBRANE PROTEIN-RELATED"/>
    <property type="match status" value="1"/>
</dbReference>
<keyword evidence="1" id="KW-0472">Membrane</keyword>
<dbReference type="PANTHER" id="PTHR38736:SF1">
    <property type="entry name" value="TRANSMEMBRANE PROTEIN"/>
    <property type="match status" value="1"/>
</dbReference>
<evidence type="ECO:0000313" key="2">
    <source>
        <dbReference type="EMBL" id="EGG14921.1"/>
    </source>
</evidence>
<feature type="transmembrane region" description="Helical" evidence="1">
    <location>
        <begin position="189"/>
        <end position="209"/>
    </location>
</feature>
<dbReference type="GeneID" id="14866823"/>
<dbReference type="RefSeq" id="XP_004351437.1">
    <property type="nucleotide sequence ID" value="XM_004351385.1"/>
</dbReference>
<keyword evidence="1 2" id="KW-0812">Transmembrane</keyword>
<dbReference type="OrthoDB" id="17566at2759"/>
<accession>F4QBE9</accession>